<evidence type="ECO:0000259" key="1">
    <source>
        <dbReference type="Pfam" id="PF06985"/>
    </source>
</evidence>
<dbReference type="OMA" id="CINQPDI"/>
<accession>M2NP05</accession>
<dbReference type="Pfam" id="PF06985">
    <property type="entry name" value="HET"/>
    <property type="match status" value="1"/>
</dbReference>
<dbReference type="EMBL" id="KB445550">
    <property type="protein sequence ID" value="EMD00971.1"/>
    <property type="molecule type" value="Genomic_DNA"/>
</dbReference>
<protein>
    <recommendedName>
        <fullName evidence="1">Heterokaryon incompatibility domain-containing protein</fullName>
    </recommendedName>
</protein>
<evidence type="ECO:0000313" key="2">
    <source>
        <dbReference type="EMBL" id="EMD00971.1"/>
    </source>
</evidence>
<dbReference type="AlphaFoldDB" id="M2NP05"/>
<dbReference type="InterPro" id="IPR052895">
    <property type="entry name" value="HetReg/Transcr_Mod"/>
</dbReference>
<dbReference type="PANTHER" id="PTHR24148:SF73">
    <property type="entry name" value="HET DOMAIN PROTEIN (AFU_ORTHOLOGUE AFUA_8G01020)"/>
    <property type="match status" value="1"/>
</dbReference>
<reference evidence="2 3" key="1">
    <citation type="journal article" date="2012" name="PLoS Pathog.">
        <title>Diverse lifestyles and strategies of plant pathogenesis encoded in the genomes of eighteen Dothideomycetes fungi.</title>
        <authorList>
            <person name="Ohm R.A."/>
            <person name="Feau N."/>
            <person name="Henrissat B."/>
            <person name="Schoch C.L."/>
            <person name="Horwitz B.A."/>
            <person name="Barry K.W."/>
            <person name="Condon B.J."/>
            <person name="Copeland A.C."/>
            <person name="Dhillon B."/>
            <person name="Glaser F."/>
            <person name="Hesse C.N."/>
            <person name="Kosti I."/>
            <person name="LaButti K."/>
            <person name="Lindquist E.A."/>
            <person name="Lucas S."/>
            <person name="Salamov A.A."/>
            <person name="Bradshaw R.E."/>
            <person name="Ciuffetti L."/>
            <person name="Hamelin R.C."/>
            <person name="Kema G.H.J."/>
            <person name="Lawrence C."/>
            <person name="Scott J.A."/>
            <person name="Spatafora J.W."/>
            <person name="Turgeon B.G."/>
            <person name="de Wit P.J.G.M."/>
            <person name="Zhong S."/>
            <person name="Goodwin S.B."/>
            <person name="Grigoriev I.V."/>
        </authorList>
    </citation>
    <scope>NUCLEOTIDE SEQUENCE [LARGE SCALE GENOMIC DNA]</scope>
    <source>
        <strain evidence="2 3">UAMH 10762</strain>
    </source>
</reference>
<sequence>KMASRSFTHQPLNEAQKEFRMIRLLPCCGNDSPIEAEMKAFWIDDAREFTALSYCWTIAEATCEISVGGEPFLVRPSLHAFLQIWLAEKRQGWLFVDAICINQNDVAERSSQVALMGQIYRNAYQVLAWLG</sequence>
<feature type="non-terminal residue" evidence="2">
    <location>
        <position position="131"/>
    </location>
</feature>
<name>M2NP05_BAUPA</name>
<dbReference type="HOGENOM" id="CLU_004184_6_2_1"/>
<keyword evidence="3" id="KW-1185">Reference proteome</keyword>
<evidence type="ECO:0000313" key="3">
    <source>
        <dbReference type="Proteomes" id="UP000011761"/>
    </source>
</evidence>
<dbReference type="Proteomes" id="UP000011761">
    <property type="component" value="Unassembled WGS sequence"/>
</dbReference>
<gene>
    <name evidence="2" type="ORF">BAUCODRAFT_60134</name>
</gene>
<organism evidence="2 3">
    <name type="scientific">Baudoinia panamericana (strain UAMH 10762)</name>
    <name type="common">Angels' share fungus</name>
    <name type="synonym">Baudoinia compniacensis (strain UAMH 10762)</name>
    <dbReference type="NCBI Taxonomy" id="717646"/>
    <lineage>
        <taxon>Eukaryota</taxon>
        <taxon>Fungi</taxon>
        <taxon>Dikarya</taxon>
        <taxon>Ascomycota</taxon>
        <taxon>Pezizomycotina</taxon>
        <taxon>Dothideomycetes</taxon>
        <taxon>Dothideomycetidae</taxon>
        <taxon>Mycosphaerellales</taxon>
        <taxon>Teratosphaeriaceae</taxon>
        <taxon>Baudoinia</taxon>
    </lineage>
</organism>
<dbReference type="OrthoDB" id="2157530at2759"/>
<feature type="non-terminal residue" evidence="2">
    <location>
        <position position="1"/>
    </location>
</feature>
<dbReference type="RefSeq" id="XP_007672155.1">
    <property type="nucleotide sequence ID" value="XM_007673965.1"/>
</dbReference>
<dbReference type="STRING" id="717646.M2NP05"/>
<dbReference type="InterPro" id="IPR010730">
    <property type="entry name" value="HET"/>
</dbReference>
<proteinExistence type="predicted"/>
<dbReference type="KEGG" id="bcom:BAUCODRAFT_60134"/>
<dbReference type="PANTHER" id="PTHR24148">
    <property type="entry name" value="ANKYRIN REPEAT DOMAIN-CONTAINING PROTEIN 39 HOMOLOG-RELATED"/>
    <property type="match status" value="1"/>
</dbReference>
<feature type="domain" description="Heterokaryon incompatibility" evidence="1">
    <location>
        <begin position="49"/>
        <end position="131"/>
    </location>
</feature>
<dbReference type="GeneID" id="19115840"/>